<evidence type="ECO:0000256" key="19">
    <source>
        <dbReference type="ARBA" id="ARBA00060750"/>
    </source>
</evidence>
<evidence type="ECO:0000256" key="13">
    <source>
        <dbReference type="ARBA" id="ARBA00022927"/>
    </source>
</evidence>
<dbReference type="PROSITE" id="PS50011">
    <property type="entry name" value="PROTEIN_KINASE_DOM"/>
    <property type="match status" value="1"/>
</dbReference>
<dbReference type="GO" id="GO:0034727">
    <property type="term" value="P:piecemeal microautophagy of the nucleus"/>
    <property type="evidence" value="ECO:0007669"/>
    <property type="project" value="TreeGrafter"/>
</dbReference>
<accession>A0A9N9LCZ4</accession>
<dbReference type="GO" id="GO:0005829">
    <property type="term" value="C:cytosol"/>
    <property type="evidence" value="ECO:0007669"/>
    <property type="project" value="TreeGrafter"/>
</dbReference>
<keyword evidence="10 20" id="KW-0547">Nucleotide-binding</keyword>
<dbReference type="PANTHER" id="PTHR24348:SF22">
    <property type="entry name" value="NON-SPECIFIC SERINE_THREONINE PROTEIN KINASE"/>
    <property type="match status" value="1"/>
</dbReference>
<keyword evidence="15" id="KW-0472">Membrane</keyword>
<dbReference type="InterPro" id="IPR011009">
    <property type="entry name" value="Kinase-like_dom_sf"/>
</dbReference>
<comment type="caution">
    <text evidence="23">The sequence shown here is derived from an EMBL/GenBank/DDBJ whole genome shotgun (WGS) entry which is preliminary data.</text>
</comment>
<dbReference type="CDD" id="cd14009">
    <property type="entry name" value="STKc_ATG1_ULK_like"/>
    <property type="match status" value="1"/>
</dbReference>
<evidence type="ECO:0000256" key="5">
    <source>
        <dbReference type="ARBA" id="ARBA00019599"/>
    </source>
</evidence>
<dbReference type="Gene3D" id="1.10.510.10">
    <property type="entry name" value="Transferase(Phosphotransferase) domain 1"/>
    <property type="match status" value="1"/>
</dbReference>
<dbReference type="GO" id="GO:0010506">
    <property type="term" value="P:regulation of autophagy"/>
    <property type="evidence" value="ECO:0007669"/>
    <property type="project" value="InterPro"/>
</dbReference>
<dbReference type="EC" id="2.7.11.1" evidence="3"/>
<comment type="similarity">
    <text evidence="19">Belongs to the protein kinase superfamily. Ser/Thr protein kinase family. APG1/unc-51/ULK1 subfamily.</text>
</comment>
<evidence type="ECO:0000256" key="8">
    <source>
        <dbReference type="ARBA" id="ARBA00022527"/>
    </source>
</evidence>
<evidence type="ECO:0000256" key="2">
    <source>
        <dbReference type="ARBA" id="ARBA00004623"/>
    </source>
</evidence>
<keyword evidence="11" id="KW-0418">Kinase</keyword>
<feature type="compositionally biased region" description="Basic and acidic residues" evidence="21">
    <location>
        <begin position="345"/>
        <end position="362"/>
    </location>
</feature>
<keyword evidence="12 20" id="KW-0067">ATP-binding</keyword>
<feature type="region of interest" description="Disordered" evidence="21">
    <location>
        <begin position="518"/>
        <end position="580"/>
    </location>
</feature>
<keyword evidence="7" id="KW-0963">Cytoplasm</keyword>
<dbReference type="InterPro" id="IPR008271">
    <property type="entry name" value="Ser/Thr_kinase_AS"/>
</dbReference>
<evidence type="ECO:0000256" key="14">
    <source>
        <dbReference type="ARBA" id="ARBA00023006"/>
    </source>
</evidence>
<dbReference type="GO" id="GO:0034045">
    <property type="term" value="C:phagophore assembly site membrane"/>
    <property type="evidence" value="ECO:0007669"/>
    <property type="project" value="UniProtKB-SubCell"/>
</dbReference>
<dbReference type="InterPro" id="IPR022708">
    <property type="entry name" value="Atg1-like_tMIT"/>
</dbReference>
<evidence type="ECO:0000313" key="23">
    <source>
        <dbReference type="EMBL" id="CAG8970930.1"/>
    </source>
</evidence>
<comment type="catalytic activity">
    <reaction evidence="17">
        <text>L-threonyl-[protein] + ATP = O-phospho-L-threonyl-[protein] + ADP + H(+)</text>
        <dbReference type="Rhea" id="RHEA:46608"/>
        <dbReference type="Rhea" id="RHEA-COMP:11060"/>
        <dbReference type="Rhea" id="RHEA-COMP:11605"/>
        <dbReference type="ChEBI" id="CHEBI:15378"/>
        <dbReference type="ChEBI" id="CHEBI:30013"/>
        <dbReference type="ChEBI" id="CHEBI:30616"/>
        <dbReference type="ChEBI" id="CHEBI:61977"/>
        <dbReference type="ChEBI" id="CHEBI:456216"/>
        <dbReference type="EC" id="2.7.11.1"/>
    </reaction>
</comment>
<dbReference type="EMBL" id="CAJVRM010000003">
    <property type="protein sequence ID" value="CAG8970930.1"/>
    <property type="molecule type" value="Genomic_DNA"/>
</dbReference>
<dbReference type="PANTHER" id="PTHR24348">
    <property type="entry name" value="SERINE/THREONINE-PROTEIN KINASE UNC-51-RELATED"/>
    <property type="match status" value="1"/>
</dbReference>
<dbReference type="GO" id="GO:0015031">
    <property type="term" value="P:protein transport"/>
    <property type="evidence" value="ECO:0007669"/>
    <property type="project" value="UniProtKB-KW"/>
</dbReference>
<dbReference type="InterPro" id="IPR000719">
    <property type="entry name" value="Prot_kinase_dom"/>
</dbReference>
<name>A0A9N9LCZ4_9HELO</name>
<evidence type="ECO:0000256" key="12">
    <source>
        <dbReference type="ARBA" id="ARBA00022840"/>
    </source>
</evidence>
<dbReference type="GO" id="GO:0000045">
    <property type="term" value="P:autophagosome assembly"/>
    <property type="evidence" value="ECO:0007669"/>
    <property type="project" value="TreeGrafter"/>
</dbReference>
<dbReference type="GO" id="GO:0005776">
    <property type="term" value="C:autophagosome"/>
    <property type="evidence" value="ECO:0007669"/>
    <property type="project" value="TreeGrafter"/>
</dbReference>
<proteinExistence type="inferred from homology"/>
<dbReference type="GO" id="GO:0000422">
    <property type="term" value="P:autophagy of mitochondrion"/>
    <property type="evidence" value="ECO:0007669"/>
    <property type="project" value="TreeGrafter"/>
</dbReference>
<evidence type="ECO:0000256" key="21">
    <source>
        <dbReference type="SAM" id="MobiDB-lite"/>
    </source>
</evidence>
<keyword evidence="24" id="KW-1185">Reference proteome</keyword>
<keyword evidence="6" id="KW-0813">Transport</keyword>
<dbReference type="GO" id="GO:0004674">
    <property type="term" value="F:protein serine/threonine kinase activity"/>
    <property type="evidence" value="ECO:0007669"/>
    <property type="project" value="UniProtKB-KW"/>
</dbReference>
<evidence type="ECO:0000256" key="18">
    <source>
        <dbReference type="ARBA" id="ARBA00048679"/>
    </source>
</evidence>
<evidence type="ECO:0000259" key="22">
    <source>
        <dbReference type="PROSITE" id="PS50011"/>
    </source>
</evidence>
<dbReference type="Pfam" id="PF21127">
    <property type="entry name" value="ATG1-like_MIT2"/>
    <property type="match status" value="1"/>
</dbReference>
<gene>
    <name evidence="23" type="ORF">HYALB_00000910</name>
</gene>
<dbReference type="AlphaFoldDB" id="A0A9N9LCZ4"/>
<dbReference type="SUPFAM" id="SSF56112">
    <property type="entry name" value="Protein kinase-like (PK-like)"/>
    <property type="match status" value="1"/>
</dbReference>
<evidence type="ECO:0000256" key="3">
    <source>
        <dbReference type="ARBA" id="ARBA00012513"/>
    </source>
</evidence>
<protein>
    <recommendedName>
        <fullName evidence="4">Serine/threonine-protein kinase ATG1</fullName>
        <ecNumber evidence="3">2.7.11.1</ecNumber>
    </recommendedName>
    <alternativeName>
        <fullName evidence="16">Autophagy-related protein 1</fullName>
    </alternativeName>
    <alternativeName>
        <fullName evidence="5">Serine/threonine-protein kinase atg1</fullName>
    </alternativeName>
</protein>
<feature type="region of interest" description="Disordered" evidence="21">
    <location>
        <begin position="1"/>
        <end position="21"/>
    </location>
</feature>
<dbReference type="PROSITE" id="PS00107">
    <property type="entry name" value="PROTEIN_KINASE_ATP"/>
    <property type="match status" value="1"/>
</dbReference>
<evidence type="ECO:0000256" key="7">
    <source>
        <dbReference type="ARBA" id="ARBA00022490"/>
    </source>
</evidence>
<evidence type="ECO:0000256" key="10">
    <source>
        <dbReference type="ARBA" id="ARBA00022741"/>
    </source>
</evidence>
<reference evidence="23" key="1">
    <citation type="submission" date="2021-07" db="EMBL/GenBank/DDBJ databases">
        <authorList>
            <person name="Durling M."/>
        </authorList>
    </citation>
    <scope>NUCLEOTIDE SEQUENCE</scope>
</reference>
<evidence type="ECO:0000256" key="17">
    <source>
        <dbReference type="ARBA" id="ARBA00047899"/>
    </source>
</evidence>
<keyword evidence="13" id="KW-0653">Protein transport</keyword>
<evidence type="ECO:0000256" key="16">
    <source>
        <dbReference type="ARBA" id="ARBA00030237"/>
    </source>
</evidence>
<sequence length="958" mass="106064">MADRPPPSSSSSARRTRTVEKGDRTIGSFTIEEKIGKGSFASVYRGTHKKDGAVVAIKSVTLGALNEKLKANLYCEIEILKALHHPHIVGLIDCRESSSHIHLVMEYCILGDLSYFIKHRASLHDNPALRDMIRKYPLSPAPIGALNEVVVRHFLKQLASAMEFMRARDLMHRDIKPQNLLLVPPPDYLARSNDKMMVMSAYEKPDVPMAGLTSLPLLKIADFGFARSLPKTSLAETLCGSPLYMAPEILRYEKYDAKADLWSIGTVLFEMLVGKAPFRANNHVELLRKIEMSEDQIEFPKKLIITSGLKDLLRALLRRKPGERIEFTDFFRHRVVEEPIPGLVEDDRPQESRAPSKSEDTPLSRTPSTRSNHQRDMKIEPSGQSSLPIERAKTFPPPRPIDPDQQELSRTPSNRQASRGQIIDPKRPSMMPSATAPNAGAIHPGRLSPQTQGVIRAPSRQDSVDNNLKTSSAESLQNQKAIAEAEQAVRDAREFVWVEKRAVEVNAFADELAAGPNLQTKTSMGGRAGQITRRATTQGSPSSATGAVQPYQSRAVQVAQGKPRPETVPQRQNSFGRSYGSPSAASALTKVLHGASLRMFGVAWTPELIGKGLSPPQPYGPFPAYPTPHVPVGLLGDGKSNVSIDEEQRVINAIEESAQLSHVVYGFAEVKYKQLTPLTPSMDHGLGGNTMDNNSDSVEDDGLTVEAVVVLSEEAYVLYIKALSLIQKSFDISRNWYDRKIRGDGIGQHPESAPSADSRKRIDGAVQWVRVRFNELYEKADFVQMKLIDAQKRLPEDHPGHPRNHPISFNGDVYLSTPGLSAERLMYDRATEMSRSAAINEMTTEDLPGCERSFITAIRMLEAVLETDDPAPRQRRRASSLREQVTREANDGLINAEDRQVIQNLIIGCKSRLKKVREKIARIAKYQSPSSPRPSSRPSSIIHSGGTTPTTANTPPMH</sequence>
<comment type="catalytic activity">
    <reaction evidence="18">
        <text>L-seryl-[protein] + ATP = O-phospho-L-seryl-[protein] + ADP + H(+)</text>
        <dbReference type="Rhea" id="RHEA:17989"/>
        <dbReference type="Rhea" id="RHEA-COMP:9863"/>
        <dbReference type="Rhea" id="RHEA-COMP:11604"/>
        <dbReference type="ChEBI" id="CHEBI:15378"/>
        <dbReference type="ChEBI" id="CHEBI:29999"/>
        <dbReference type="ChEBI" id="CHEBI:30616"/>
        <dbReference type="ChEBI" id="CHEBI:83421"/>
        <dbReference type="ChEBI" id="CHEBI:456216"/>
        <dbReference type="EC" id="2.7.11.1"/>
    </reaction>
</comment>
<dbReference type="GO" id="GO:0061709">
    <property type="term" value="P:reticulophagy"/>
    <property type="evidence" value="ECO:0007669"/>
    <property type="project" value="TreeGrafter"/>
</dbReference>
<evidence type="ECO:0000256" key="15">
    <source>
        <dbReference type="ARBA" id="ARBA00023136"/>
    </source>
</evidence>
<feature type="region of interest" description="Disordered" evidence="21">
    <location>
        <begin position="924"/>
        <end position="958"/>
    </location>
</feature>
<evidence type="ECO:0000256" key="9">
    <source>
        <dbReference type="ARBA" id="ARBA00022679"/>
    </source>
</evidence>
<dbReference type="FunFam" id="1.10.510.10:FF:000817">
    <property type="entry name" value="Serine/threonine-protein kinase ATG1"/>
    <property type="match status" value="1"/>
</dbReference>
<dbReference type="Pfam" id="PF12063">
    <property type="entry name" value="ATG1-like_MIT1"/>
    <property type="match status" value="1"/>
</dbReference>
<dbReference type="Pfam" id="PF00069">
    <property type="entry name" value="Pkinase"/>
    <property type="match status" value="1"/>
</dbReference>
<feature type="region of interest" description="Disordered" evidence="21">
    <location>
        <begin position="341"/>
        <end position="475"/>
    </location>
</feature>
<dbReference type="InterPro" id="IPR048941">
    <property type="entry name" value="ATG1-like_MIT2"/>
</dbReference>
<feature type="binding site" evidence="20">
    <location>
        <position position="58"/>
    </location>
    <ligand>
        <name>ATP</name>
        <dbReference type="ChEBI" id="CHEBI:30616"/>
    </ligand>
</feature>
<keyword evidence="9" id="KW-0808">Transferase</keyword>
<evidence type="ECO:0000256" key="4">
    <source>
        <dbReference type="ARBA" id="ARBA00018572"/>
    </source>
</evidence>
<feature type="compositionally biased region" description="Low complexity" evidence="21">
    <location>
        <begin position="947"/>
        <end position="958"/>
    </location>
</feature>
<dbReference type="GO" id="GO:0005524">
    <property type="term" value="F:ATP binding"/>
    <property type="evidence" value="ECO:0007669"/>
    <property type="project" value="UniProtKB-UniRule"/>
</dbReference>
<feature type="compositionally biased region" description="Polar residues" evidence="21">
    <location>
        <begin position="533"/>
        <end position="555"/>
    </location>
</feature>
<keyword evidence="8" id="KW-0723">Serine/threonine-protein kinase</keyword>
<dbReference type="PROSITE" id="PS00108">
    <property type="entry name" value="PROTEIN_KINASE_ST"/>
    <property type="match status" value="1"/>
</dbReference>
<feature type="compositionally biased region" description="Polar residues" evidence="21">
    <location>
        <begin position="406"/>
        <end position="419"/>
    </location>
</feature>
<organism evidence="23 24">
    <name type="scientific">Hymenoscyphus albidus</name>
    <dbReference type="NCBI Taxonomy" id="595503"/>
    <lineage>
        <taxon>Eukaryota</taxon>
        <taxon>Fungi</taxon>
        <taxon>Dikarya</taxon>
        <taxon>Ascomycota</taxon>
        <taxon>Pezizomycotina</taxon>
        <taxon>Leotiomycetes</taxon>
        <taxon>Helotiales</taxon>
        <taxon>Helotiaceae</taxon>
        <taxon>Hymenoscyphus</taxon>
    </lineage>
</organism>
<evidence type="ECO:0000256" key="6">
    <source>
        <dbReference type="ARBA" id="ARBA00022448"/>
    </source>
</evidence>
<dbReference type="InterPro" id="IPR017441">
    <property type="entry name" value="Protein_kinase_ATP_BS"/>
</dbReference>
<evidence type="ECO:0000256" key="1">
    <source>
        <dbReference type="ARBA" id="ARBA00004496"/>
    </source>
</evidence>
<dbReference type="GO" id="GO:0042594">
    <property type="term" value="P:response to starvation"/>
    <property type="evidence" value="ECO:0007669"/>
    <property type="project" value="TreeGrafter"/>
</dbReference>
<evidence type="ECO:0000313" key="24">
    <source>
        <dbReference type="Proteomes" id="UP000701801"/>
    </source>
</evidence>
<comment type="subcellular location">
    <subcellularLocation>
        <location evidence="1">Cytoplasm</location>
    </subcellularLocation>
    <subcellularLocation>
        <location evidence="2">Preautophagosomal structure membrane</location>
        <topology evidence="2">Peripheral membrane protein</topology>
    </subcellularLocation>
</comment>
<feature type="domain" description="Protein kinase" evidence="22">
    <location>
        <begin position="29"/>
        <end position="336"/>
    </location>
</feature>
<dbReference type="FunFam" id="3.30.200.20:FF:000042">
    <property type="entry name" value="Aurora kinase A"/>
    <property type="match status" value="1"/>
</dbReference>
<dbReference type="Proteomes" id="UP000701801">
    <property type="component" value="Unassembled WGS sequence"/>
</dbReference>
<evidence type="ECO:0000256" key="20">
    <source>
        <dbReference type="PROSITE-ProRule" id="PRU10141"/>
    </source>
</evidence>
<feature type="compositionally biased region" description="Polar residues" evidence="21">
    <location>
        <begin position="460"/>
        <end position="475"/>
    </location>
</feature>
<evidence type="ECO:0000256" key="11">
    <source>
        <dbReference type="ARBA" id="ARBA00022777"/>
    </source>
</evidence>
<dbReference type="InterPro" id="IPR045269">
    <property type="entry name" value="Atg1-like"/>
</dbReference>
<dbReference type="SMART" id="SM00220">
    <property type="entry name" value="S_TKc"/>
    <property type="match status" value="1"/>
</dbReference>
<feature type="compositionally biased region" description="Low complexity" evidence="21">
    <location>
        <begin position="928"/>
        <end position="940"/>
    </location>
</feature>
<dbReference type="OrthoDB" id="346907at2759"/>
<keyword evidence="14" id="KW-0072">Autophagy</keyword>
<feature type="compositionally biased region" description="Polar residues" evidence="21">
    <location>
        <begin position="569"/>
        <end position="580"/>
    </location>
</feature>